<dbReference type="FunFam" id="1.25.40.10:FF:001093">
    <property type="entry name" value="Pentatricopeptide repeat-containing protein At2g34400"/>
    <property type="match status" value="1"/>
</dbReference>
<name>A0A5N6PY89_9ASTR</name>
<evidence type="ECO:0000259" key="4">
    <source>
        <dbReference type="Pfam" id="PF23755"/>
    </source>
</evidence>
<feature type="repeat" description="PPR" evidence="2">
    <location>
        <begin position="368"/>
        <end position="402"/>
    </location>
</feature>
<keyword evidence="3" id="KW-0472">Membrane</keyword>
<dbReference type="EMBL" id="SZYD01000001">
    <property type="protein sequence ID" value="KAD7477344.1"/>
    <property type="molecule type" value="Genomic_DNA"/>
</dbReference>
<dbReference type="OrthoDB" id="442680at2759"/>
<sequence length="829" mass="93822">MRAYCTLSAFGTGRLFWLVVVGISRWLIGWCMVADPFLAGWRERQLAVEGKETVAGEKGQREREVGEVRERECSVVGGGKLRWREPGSGYRRWWWWLPSRRRIPARKLTSVGGGVEWCDGGRRWLSQLLTDGGWRADGLGFRVFGLRRPASSGGGGCRLGGTTCALSDGEADDCIIESNHIVKILVHHQGYETLNEYVDGAFQKSWCEDVRDKDVMPLQILQTLRESLVAFICIWLEDQFGQMHLIEIESSNLPSAHQLFDEIPMRDVRSWTILISGLSRIGSYNLALNLFTQMLKQGITPNHFTFSSVFKCCAGANELNIGKMILGWILRNGVCLDTTLENSILDFCMKCEAFDYATKFFESMDVKDTVSWNIMISAYLKSGDLVKAVGLFWRLPLKNAASWNTIIDGHLQNGYEWIGMQLLYQMVKFGTAFTNVTFSIALLLVSSLNHVKLGKQIHGQLLRVGMHDAFIKNSLIDMYCKCGEMEKAMFIFRTSNQSVHGETISDSMYFSSIVSGYIQNGKIEDGLKVFSFMVREHGEIDKFTLTSVLSACADAGFLNLGQLIHTYLFKSGHKRDVFVNSSMIDMYSKCGRLQSAWIIFQESKIRNVVLWTAIISCYASHGDGNEMIRLFEMMVNEGIRPNEVTFVAVLTACSHAGLIDEGCSYFTLMTDVYEISPKVEHYTCMVDLLGRAGRLNEIKCFIRENDISHLSAVWKSFLSSCHQHKDVEMAKWVCEKLYELEPLAAGPCVLMSKTFASNCRWEEAADLKGLMKERGIKKQPGSTDKLAKESYQCFIDGPSLMDKWLPLPDRSSGRFMWFDMNQRVRMDPS</sequence>
<dbReference type="Pfam" id="PF01535">
    <property type="entry name" value="PPR"/>
    <property type="match status" value="5"/>
</dbReference>
<comment type="caution">
    <text evidence="5">The sequence shown here is derived from an EMBL/GenBank/DDBJ whole genome shotgun (WGS) entry which is preliminary data.</text>
</comment>
<gene>
    <name evidence="5" type="ORF">E3N88_00480</name>
</gene>
<dbReference type="Pfam" id="PF23755">
    <property type="entry name" value="Ig-like_IP5PC_F"/>
    <property type="match status" value="1"/>
</dbReference>
<reference evidence="5 6" key="1">
    <citation type="submission" date="2019-05" db="EMBL/GenBank/DDBJ databases">
        <title>Mikania micrantha, genome provides insights into the molecular mechanism of rapid growth.</title>
        <authorList>
            <person name="Liu B."/>
        </authorList>
    </citation>
    <scope>NUCLEOTIDE SEQUENCE [LARGE SCALE GENOMIC DNA]</scope>
    <source>
        <strain evidence="5">NLD-2019</strain>
        <tissue evidence="5">Leaf</tissue>
    </source>
</reference>
<dbReference type="Pfam" id="PF20431">
    <property type="entry name" value="E_motif"/>
    <property type="match status" value="1"/>
</dbReference>
<evidence type="ECO:0000256" key="2">
    <source>
        <dbReference type="PROSITE-ProRule" id="PRU00708"/>
    </source>
</evidence>
<keyword evidence="3" id="KW-0812">Transmembrane</keyword>
<dbReference type="InterPro" id="IPR046960">
    <property type="entry name" value="PPR_At4g14850-like_plant"/>
</dbReference>
<dbReference type="InterPro" id="IPR002885">
    <property type="entry name" value="PPR_rpt"/>
</dbReference>
<evidence type="ECO:0000256" key="3">
    <source>
        <dbReference type="SAM" id="Phobius"/>
    </source>
</evidence>
<dbReference type="Pfam" id="PF13041">
    <property type="entry name" value="PPR_2"/>
    <property type="match status" value="2"/>
</dbReference>
<dbReference type="InterPro" id="IPR011990">
    <property type="entry name" value="TPR-like_helical_dom_sf"/>
</dbReference>
<dbReference type="Proteomes" id="UP000326396">
    <property type="component" value="Linkage Group LG1"/>
</dbReference>
<dbReference type="PROSITE" id="PS51375">
    <property type="entry name" value="PPR"/>
    <property type="match status" value="4"/>
</dbReference>
<organism evidence="5 6">
    <name type="scientific">Mikania micrantha</name>
    <name type="common">bitter vine</name>
    <dbReference type="NCBI Taxonomy" id="192012"/>
    <lineage>
        <taxon>Eukaryota</taxon>
        <taxon>Viridiplantae</taxon>
        <taxon>Streptophyta</taxon>
        <taxon>Embryophyta</taxon>
        <taxon>Tracheophyta</taxon>
        <taxon>Spermatophyta</taxon>
        <taxon>Magnoliopsida</taxon>
        <taxon>eudicotyledons</taxon>
        <taxon>Gunneridae</taxon>
        <taxon>Pentapetalae</taxon>
        <taxon>asterids</taxon>
        <taxon>campanulids</taxon>
        <taxon>Asterales</taxon>
        <taxon>Asteraceae</taxon>
        <taxon>Asteroideae</taxon>
        <taxon>Heliantheae alliance</taxon>
        <taxon>Eupatorieae</taxon>
        <taxon>Mikania</taxon>
    </lineage>
</organism>
<protein>
    <recommendedName>
        <fullName evidence="4">IP5PC-F immunoglobulin-like domain-containing protein</fullName>
    </recommendedName>
</protein>
<dbReference type="PANTHER" id="PTHR47926">
    <property type="entry name" value="PENTATRICOPEPTIDE REPEAT-CONTAINING PROTEIN"/>
    <property type="match status" value="1"/>
</dbReference>
<dbReference type="Gene3D" id="1.25.40.10">
    <property type="entry name" value="Tetratricopeptide repeat domain"/>
    <property type="match status" value="4"/>
</dbReference>
<keyword evidence="1" id="KW-0677">Repeat</keyword>
<dbReference type="AlphaFoldDB" id="A0A5N6PY89"/>
<dbReference type="GO" id="GO:0009451">
    <property type="term" value="P:RNA modification"/>
    <property type="evidence" value="ECO:0007669"/>
    <property type="project" value="InterPro"/>
</dbReference>
<dbReference type="InterPro" id="IPR046848">
    <property type="entry name" value="E_motif"/>
</dbReference>
<feature type="repeat" description="PPR" evidence="2">
    <location>
        <begin position="506"/>
        <end position="540"/>
    </location>
</feature>
<feature type="repeat" description="PPR" evidence="2">
    <location>
        <begin position="267"/>
        <end position="301"/>
    </location>
</feature>
<evidence type="ECO:0000313" key="5">
    <source>
        <dbReference type="EMBL" id="KAD7477344.1"/>
    </source>
</evidence>
<proteinExistence type="predicted"/>
<dbReference type="PANTHER" id="PTHR47926:SF347">
    <property type="entry name" value="PENTATRICOPEPTIDE REPEAT-CONTAINING PROTEIN"/>
    <property type="match status" value="1"/>
</dbReference>
<accession>A0A5N6PY89</accession>
<dbReference type="GO" id="GO:0003723">
    <property type="term" value="F:RNA binding"/>
    <property type="evidence" value="ECO:0007669"/>
    <property type="project" value="InterPro"/>
</dbReference>
<keyword evidence="6" id="KW-1185">Reference proteome</keyword>
<evidence type="ECO:0000313" key="6">
    <source>
        <dbReference type="Proteomes" id="UP000326396"/>
    </source>
</evidence>
<evidence type="ECO:0000256" key="1">
    <source>
        <dbReference type="ARBA" id="ARBA00022737"/>
    </source>
</evidence>
<feature type="transmembrane region" description="Helical" evidence="3">
    <location>
        <begin position="15"/>
        <end position="34"/>
    </location>
</feature>
<feature type="domain" description="IP5PC-F immunoglobulin-like" evidence="4">
    <location>
        <begin position="175"/>
        <end position="216"/>
    </location>
</feature>
<keyword evidence="3" id="KW-1133">Transmembrane helix</keyword>
<feature type="repeat" description="PPR" evidence="2">
    <location>
        <begin position="607"/>
        <end position="641"/>
    </location>
</feature>
<dbReference type="NCBIfam" id="TIGR00756">
    <property type="entry name" value="PPR"/>
    <property type="match status" value="3"/>
</dbReference>
<dbReference type="InterPro" id="IPR056455">
    <property type="entry name" value="Ig-like_IP5PC_F"/>
</dbReference>